<organism evidence="3 4">
    <name type="scientific">Candidatus Amesbacteria bacterium GW2011_GWA2_47_11</name>
    <dbReference type="NCBI Taxonomy" id="1618357"/>
    <lineage>
        <taxon>Bacteria</taxon>
        <taxon>Candidatus Amesiibacteriota</taxon>
    </lineage>
</organism>
<reference evidence="3 4" key="1">
    <citation type="journal article" date="2015" name="Nature">
        <title>rRNA introns, odd ribosomes, and small enigmatic genomes across a large radiation of phyla.</title>
        <authorList>
            <person name="Brown C.T."/>
            <person name="Hug L.A."/>
            <person name="Thomas B.C."/>
            <person name="Sharon I."/>
            <person name="Castelle C.J."/>
            <person name="Singh A."/>
            <person name="Wilkins M.J."/>
            <person name="Williams K.H."/>
            <person name="Banfield J.F."/>
        </authorList>
    </citation>
    <scope>NUCLEOTIDE SEQUENCE [LARGE SCALE GENOMIC DNA]</scope>
</reference>
<gene>
    <name evidence="3" type="ORF">UX78_C0023G0020</name>
</gene>
<name>A0A0G1TM94_9BACT</name>
<comment type="caution">
    <text evidence="3">The sequence shown here is derived from an EMBL/GenBank/DDBJ whole genome shotgun (WGS) entry which is preliminary data.</text>
</comment>
<accession>A0A0G1TM94</accession>
<feature type="compositionally biased region" description="Polar residues" evidence="1">
    <location>
        <begin position="1"/>
        <end position="13"/>
    </location>
</feature>
<feature type="transmembrane region" description="Helical" evidence="2">
    <location>
        <begin position="31"/>
        <end position="53"/>
    </location>
</feature>
<protein>
    <submittedName>
        <fullName evidence="3">Uncharacterized protein</fullName>
    </submittedName>
</protein>
<feature type="region of interest" description="Disordered" evidence="1">
    <location>
        <begin position="1"/>
        <end position="20"/>
    </location>
</feature>
<evidence type="ECO:0000313" key="3">
    <source>
        <dbReference type="EMBL" id="KKU55268.1"/>
    </source>
</evidence>
<sequence length="395" mass="43951">MDDQADTGNQDSRMGQVPVNDFSSGGKKTNYWLVLGGLVLFCFVVFGFGGYYLGKKSQSLPQEINKTHVQPTVVPSDKPVSTGWTTYQNTANGFEFNYPTSFVRQETSGGERLADFKTADGKELLVRLDNATFTIDYLKKYAPTGGEASAPQQQTFGNNSFYYYGPGGGGVCYPDQYFTNLNGKILIFNFIGCDNDKTPSEEIKAIERQILSTFKTDNKTLPSPTSTSQPITIKYSPKSGWETYTDEVAGFSFQYNTTPTQPYNFHQALGNNQAGKSVSIMSCNTPPNNHEVCLEQYTATIYSNYSGGPLRDWMSKNINDYPNCQRYYTDVAVSGKNAMLATSTCSSWGETYVLLPSEPQMIVFLTKGYSRNDNTGKITLQKWINEALSTFKFSR</sequence>
<keyword evidence="2" id="KW-1133">Transmembrane helix</keyword>
<dbReference type="Proteomes" id="UP000034607">
    <property type="component" value="Unassembled WGS sequence"/>
</dbReference>
<keyword evidence="2" id="KW-0812">Transmembrane</keyword>
<evidence type="ECO:0000256" key="2">
    <source>
        <dbReference type="SAM" id="Phobius"/>
    </source>
</evidence>
<evidence type="ECO:0000313" key="4">
    <source>
        <dbReference type="Proteomes" id="UP000034607"/>
    </source>
</evidence>
<keyword evidence="2" id="KW-0472">Membrane</keyword>
<dbReference type="EMBL" id="LCNM01000023">
    <property type="protein sequence ID" value="KKU55268.1"/>
    <property type="molecule type" value="Genomic_DNA"/>
</dbReference>
<evidence type="ECO:0000256" key="1">
    <source>
        <dbReference type="SAM" id="MobiDB-lite"/>
    </source>
</evidence>
<dbReference type="AlphaFoldDB" id="A0A0G1TM94"/>
<proteinExistence type="predicted"/>